<evidence type="ECO:0000313" key="1">
    <source>
        <dbReference type="EMBL" id="PZD95225.1"/>
    </source>
</evidence>
<dbReference type="AlphaFoldDB" id="A0A2W1LJZ2"/>
<accession>A0A2W1LJZ2</accession>
<comment type="caution">
    <text evidence="1">The sequence shown here is derived from an EMBL/GenBank/DDBJ whole genome shotgun (WGS) entry which is preliminary data.</text>
</comment>
<proteinExistence type="predicted"/>
<organism evidence="1 2">
    <name type="scientific">Paenibacillus sambharensis</name>
    <dbReference type="NCBI Taxonomy" id="1803190"/>
    <lineage>
        <taxon>Bacteria</taxon>
        <taxon>Bacillati</taxon>
        <taxon>Bacillota</taxon>
        <taxon>Bacilli</taxon>
        <taxon>Bacillales</taxon>
        <taxon>Paenibacillaceae</taxon>
        <taxon>Paenibacillus</taxon>
    </lineage>
</organism>
<dbReference type="Proteomes" id="UP000249522">
    <property type="component" value="Unassembled WGS sequence"/>
</dbReference>
<gene>
    <name evidence="1" type="ORF">DNH61_11740</name>
</gene>
<name>A0A2W1LJZ2_9BACL</name>
<dbReference type="EMBL" id="QKRB01000044">
    <property type="protein sequence ID" value="PZD95225.1"/>
    <property type="molecule type" value="Genomic_DNA"/>
</dbReference>
<keyword evidence="2" id="KW-1185">Reference proteome</keyword>
<reference evidence="1 2" key="1">
    <citation type="submission" date="2018-06" db="EMBL/GenBank/DDBJ databases">
        <title>Paenibacillus imtechensis sp. nov.</title>
        <authorList>
            <person name="Pinnaka A.K."/>
            <person name="Singh H."/>
            <person name="Kaur M."/>
        </authorList>
    </citation>
    <scope>NUCLEOTIDE SEQUENCE [LARGE SCALE GENOMIC DNA]</scope>
    <source>
        <strain evidence="1 2">SMB1</strain>
    </source>
</reference>
<evidence type="ECO:0000313" key="2">
    <source>
        <dbReference type="Proteomes" id="UP000249522"/>
    </source>
</evidence>
<sequence length="86" mass="10192">MEELMKFNPYSVTIDFNDHRVVHERDIEMYYGGRENFLDFERCVELNRVFKVQVYPKGSVGFYTVCASELQPALQKMCEALENDKE</sequence>
<protein>
    <submittedName>
        <fullName evidence="1">Uncharacterized protein</fullName>
    </submittedName>
</protein>